<sequence length="1239" mass="137112">MSTRSFDCPVKNCTGRFVTRTKLVEHRRTVHQADVSLTFKDKVTMTILRGNNGRFQCPVCYFDHDNANTFRMHGNRHQSTPTATVSVVQPSLGLPGSSLPAATATATPIVEEMLRFTPPLIEDLVAGEDTAFVQPDTTFVQGDTASVRGDTAIDDNDTAADESGGCTEEPKAAPLAPKDSPKADPAPGTDPTPGTGPTSLLASLLGTLDSLNKMTASELDASTTSALLQVPQPPRLPAQALPISSLKPSANPPPQLQPFTGLPSRSSPVTLPIPKLPKLPKPPKSPKPPKLPKISPSAPQITPQTASEHLRPNPLWLPSISTMWNHYGPPDLIQRMVALTMLDLESDDPAAGFTYLKQRMAANIKAAYQQASNLPLDIQRRVLTSIGILSVDAFNPEFSTRGQELLLRLLLFQLRTLELDFPFEDLVASKISSTPEEWKLRNAIMKILCKETIDDDTDGPELDYLVVSLLWQTPFAQVHSSEKFHHNLFLNFVALLAWDSWKKSDRRDFDAVAGDLVELETAIRALCVWTSFVLFDRNKAAGAYKPQNRFSTVFDLQDTKYYFEFLSADTPFAFGAFVRSIDYWRDWRKQDSKVSVSGVIRIDLQILDFGAVPQLLKETMSDLANLMAKLTFYQVLKLDLREIVDDVRNIEPGYGIDGGYPKDWLLEKFLAGANAVMSNGEINLQFIQAYSTYMSSALQLLATALLLTVGDVLGPQEVSHLTFRNGWLHRTCRNFFVIDGEMFVAFPNSGKVILRKLPVRLGLIVAKFIVFIIPFCDQMFKISKAQIVEVPFAWKMPLDPPTLFTTYTQRCYPPVSISNMFRSQALEVLKVDLKPDVIREVIRQLKRYLGVQIEPFYTTKIGNISQLTLPPDLVRTMKLEASSDETKWHAYLSGAPISDVLPASEPSTAMKVKIEAIASLQLAVTRTSDYVTIFTTRIAPLNKSDPKKHVVFTRTSALAKIMANNPLCPGFAITDLNEDRAVLAKWASASSRHFLFVPFGFKRAAFQELGVNITCVTYIGAPRSLADVLDHCPLPHALNVLAEPKREVTSVASEGDIEVQRWLDSGCYKVDLYHALGAPRRTCHQISGADCSFCRKNPARTQKDLGILTKLRSTKSCPFCYLHTGRLLKHDKTCENLEDVADLTTFIMECLYQARAAGVCACGLPKEKVCRTSCQLKMVPTVLACSIARDPGIWANLHPIKQFPPSPTVEWMLNPTDGGNGISTILDLALEAGFLPAVE</sequence>
<feature type="region of interest" description="Disordered" evidence="2">
    <location>
        <begin position="229"/>
        <end position="310"/>
    </location>
</feature>
<name>A0AAV9UXF7_9PEZI</name>
<feature type="domain" description="C2H2-type" evidence="3">
    <location>
        <begin position="6"/>
        <end position="36"/>
    </location>
</feature>
<feature type="region of interest" description="Disordered" evidence="2">
    <location>
        <begin position="143"/>
        <end position="201"/>
    </location>
</feature>
<organism evidence="4 5">
    <name type="scientific">Orbilia blumenaviensis</name>
    <dbReference type="NCBI Taxonomy" id="1796055"/>
    <lineage>
        <taxon>Eukaryota</taxon>
        <taxon>Fungi</taxon>
        <taxon>Dikarya</taxon>
        <taxon>Ascomycota</taxon>
        <taxon>Pezizomycotina</taxon>
        <taxon>Orbiliomycetes</taxon>
        <taxon>Orbiliales</taxon>
        <taxon>Orbiliaceae</taxon>
        <taxon>Orbilia</taxon>
    </lineage>
</organism>
<keyword evidence="1" id="KW-0863">Zinc-finger</keyword>
<keyword evidence="1" id="KW-0479">Metal-binding</keyword>
<evidence type="ECO:0000256" key="2">
    <source>
        <dbReference type="SAM" id="MobiDB-lite"/>
    </source>
</evidence>
<dbReference type="GO" id="GO:0008270">
    <property type="term" value="F:zinc ion binding"/>
    <property type="evidence" value="ECO:0007669"/>
    <property type="project" value="UniProtKB-KW"/>
</dbReference>
<accession>A0AAV9UXF7</accession>
<dbReference type="PROSITE" id="PS00028">
    <property type="entry name" value="ZINC_FINGER_C2H2_1"/>
    <property type="match status" value="1"/>
</dbReference>
<dbReference type="InterPro" id="IPR013087">
    <property type="entry name" value="Znf_C2H2_type"/>
</dbReference>
<keyword evidence="1" id="KW-0862">Zinc</keyword>
<dbReference type="EMBL" id="JAVHNS010000006">
    <property type="protein sequence ID" value="KAK6352064.1"/>
    <property type="molecule type" value="Genomic_DNA"/>
</dbReference>
<evidence type="ECO:0000313" key="4">
    <source>
        <dbReference type="EMBL" id="KAK6352064.1"/>
    </source>
</evidence>
<dbReference type="SMART" id="SM00355">
    <property type="entry name" value="ZnF_C2H2"/>
    <property type="match status" value="2"/>
</dbReference>
<feature type="compositionally biased region" description="Polar residues" evidence="2">
    <location>
        <begin position="298"/>
        <end position="307"/>
    </location>
</feature>
<reference evidence="4 5" key="1">
    <citation type="submission" date="2019-10" db="EMBL/GenBank/DDBJ databases">
        <authorList>
            <person name="Palmer J.M."/>
        </authorList>
    </citation>
    <scope>NUCLEOTIDE SEQUENCE [LARGE SCALE GENOMIC DNA]</scope>
    <source>
        <strain evidence="4 5">TWF730</strain>
    </source>
</reference>
<proteinExistence type="predicted"/>
<evidence type="ECO:0000259" key="3">
    <source>
        <dbReference type="PROSITE" id="PS50157"/>
    </source>
</evidence>
<dbReference type="Proteomes" id="UP001373714">
    <property type="component" value="Unassembled WGS sequence"/>
</dbReference>
<dbReference type="AlphaFoldDB" id="A0AAV9UXF7"/>
<evidence type="ECO:0000256" key="1">
    <source>
        <dbReference type="PROSITE-ProRule" id="PRU00042"/>
    </source>
</evidence>
<evidence type="ECO:0000313" key="5">
    <source>
        <dbReference type="Proteomes" id="UP001373714"/>
    </source>
</evidence>
<gene>
    <name evidence="4" type="ORF">TWF730_008896</name>
</gene>
<feature type="compositionally biased region" description="Pro residues" evidence="2">
    <location>
        <begin position="274"/>
        <end position="291"/>
    </location>
</feature>
<protein>
    <recommendedName>
        <fullName evidence="3">C2H2-type domain-containing protein</fullName>
    </recommendedName>
</protein>
<comment type="caution">
    <text evidence="4">The sequence shown here is derived from an EMBL/GenBank/DDBJ whole genome shotgun (WGS) entry which is preliminary data.</text>
</comment>
<feature type="compositionally biased region" description="Low complexity" evidence="2">
    <location>
        <begin position="172"/>
        <end position="201"/>
    </location>
</feature>
<dbReference type="PROSITE" id="PS50157">
    <property type="entry name" value="ZINC_FINGER_C2H2_2"/>
    <property type="match status" value="1"/>
</dbReference>
<keyword evidence="5" id="KW-1185">Reference proteome</keyword>